<evidence type="ECO:0000313" key="1">
    <source>
        <dbReference type="EMBL" id="KJV57896.1"/>
    </source>
</evidence>
<evidence type="ECO:0000313" key="2">
    <source>
        <dbReference type="Proteomes" id="UP000033475"/>
    </source>
</evidence>
<dbReference type="Proteomes" id="UP000033475">
    <property type="component" value="Unassembled WGS sequence"/>
</dbReference>
<name>A0A0F3MQF8_RICFI</name>
<protein>
    <submittedName>
        <fullName evidence="1">Uncharacterized protein</fullName>
    </submittedName>
</protein>
<sequence length="37" mass="4152">MLLAVARNDGLMSTQAMPARNDESTYLSHQILYQALQ</sequence>
<reference evidence="1 2" key="1">
    <citation type="submission" date="2015-01" db="EMBL/GenBank/DDBJ databases">
        <title>Genome Sequencing of Rickettsiales.</title>
        <authorList>
            <person name="Daugherty S.C."/>
            <person name="Su Q."/>
            <person name="Abolude K."/>
            <person name="Beier-Sexton M."/>
            <person name="Carlyon J.A."/>
            <person name="Carter R."/>
            <person name="Day N.P."/>
            <person name="Dumler S.J."/>
            <person name="Dyachenko V."/>
            <person name="Godinez A."/>
            <person name="Kurtti T.J."/>
            <person name="Lichay M."/>
            <person name="Mullins K.E."/>
            <person name="Ott S."/>
            <person name="Pappas-Brown V."/>
            <person name="Paris D.H."/>
            <person name="Patel P."/>
            <person name="Richards A.L."/>
            <person name="Sadzewicz L."/>
            <person name="Sears K."/>
            <person name="Seidman D."/>
            <person name="Sengamalay N."/>
            <person name="Stenos J."/>
            <person name="Tallon L.J."/>
            <person name="Vincent G."/>
            <person name="Fraser C.M."/>
            <person name="Munderloh U."/>
            <person name="Dunning-Hotopp J.C."/>
        </authorList>
    </citation>
    <scope>NUCLEOTIDE SEQUENCE [LARGE SCALE GENOMIC DNA]</scope>
    <source>
        <strain evidence="1 2">Pedreira</strain>
    </source>
</reference>
<dbReference type="EMBL" id="LANQ01000001">
    <property type="protein sequence ID" value="KJV57896.1"/>
    <property type="molecule type" value="Genomic_DNA"/>
</dbReference>
<organism evidence="1 2">
    <name type="scientific">Rickettsia felis str. Pedreira</name>
    <dbReference type="NCBI Taxonomy" id="1359196"/>
    <lineage>
        <taxon>Bacteria</taxon>
        <taxon>Pseudomonadati</taxon>
        <taxon>Pseudomonadota</taxon>
        <taxon>Alphaproteobacteria</taxon>
        <taxon>Rickettsiales</taxon>
        <taxon>Rickettsiaceae</taxon>
        <taxon>Rickettsieae</taxon>
        <taxon>Rickettsia</taxon>
        <taxon>spotted fever group</taxon>
    </lineage>
</organism>
<gene>
    <name evidence="1" type="ORF">RFEPED_0267</name>
</gene>
<dbReference type="AlphaFoldDB" id="A0A0F3MQF8"/>
<comment type="caution">
    <text evidence="1">The sequence shown here is derived from an EMBL/GenBank/DDBJ whole genome shotgun (WGS) entry which is preliminary data.</text>
</comment>
<proteinExistence type="predicted"/>
<accession>A0A0F3MQF8</accession>